<keyword evidence="1" id="KW-0328">Glycosyltransferase</keyword>
<dbReference type="OrthoDB" id="2547319at2"/>
<feature type="compositionally biased region" description="Basic residues" evidence="3">
    <location>
        <begin position="473"/>
        <end position="492"/>
    </location>
</feature>
<reference evidence="5 6" key="1">
    <citation type="submission" date="2010-07" db="EMBL/GenBank/DDBJ databases">
        <title>The draft genome of Paenibacillus curdlanolyticus YK9.</title>
        <authorList>
            <consortium name="US DOE Joint Genome Institute (JGI-PGF)"/>
            <person name="Lucas S."/>
            <person name="Copeland A."/>
            <person name="Lapidus A."/>
            <person name="Cheng J.-F."/>
            <person name="Bruce D."/>
            <person name="Goodwin L."/>
            <person name="Pitluck S."/>
            <person name="Land M.L."/>
            <person name="Hauser L."/>
            <person name="Chang Y.-J."/>
            <person name="Jeffries C."/>
            <person name="Anderson I.J."/>
            <person name="Johnson E."/>
            <person name="Loganathan U."/>
            <person name="Mulhopadhyay B."/>
            <person name="Kyrpides N."/>
            <person name="Woyke T.J."/>
        </authorList>
    </citation>
    <scope>NUCLEOTIDE SEQUENCE [LARGE SCALE GENOMIC DNA]</scope>
    <source>
        <strain evidence="5 6">YK9</strain>
    </source>
</reference>
<dbReference type="RefSeq" id="WP_006040403.1">
    <property type="nucleotide sequence ID" value="NZ_AEDD01000013.1"/>
</dbReference>
<evidence type="ECO:0000256" key="1">
    <source>
        <dbReference type="ARBA" id="ARBA00022676"/>
    </source>
</evidence>
<dbReference type="Proteomes" id="UP000005387">
    <property type="component" value="Unassembled WGS sequence"/>
</dbReference>
<feature type="domain" description="Glycosyl transferase family 1" evidence="4">
    <location>
        <begin position="197"/>
        <end position="362"/>
    </location>
</feature>
<keyword evidence="6" id="KW-1185">Reference proteome</keyword>
<name>E0IFH9_9BACL</name>
<evidence type="ECO:0000256" key="2">
    <source>
        <dbReference type="ARBA" id="ARBA00022679"/>
    </source>
</evidence>
<organism evidence="5 6">
    <name type="scientific">Paenibacillus curdlanolyticus YK9</name>
    <dbReference type="NCBI Taxonomy" id="717606"/>
    <lineage>
        <taxon>Bacteria</taxon>
        <taxon>Bacillati</taxon>
        <taxon>Bacillota</taxon>
        <taxon>Bacilli</taxon>
        <taxon>Bacillales</taxon>
        <taxon>Paenibacillaceae</taxon>
        <taxon>Paenibacillus</taxon>
    </lineage>
</organism>
<dbReference type="Pfam" id="PF00534">
    <property type="entry name" value="Glycos_transf_1"/>
    <property type="match status" value="1"/>
</dbReference>
<protein>
    <submittedName>
        <fullName evidence="5">Glycosyl transferase group 1</fullName>
    </submittedName>
</protein>
<evidence type="ECO:0000256" key="3">
    <source>
        <dbReference type="SAM" id="MobiDB-lite"/>
    </source>
</evidence>
<feature type="compositionally biased region" description="Basic residues" evidence="3">
    <location>
        <begin position="500"/>
        <end position="521"/>
    </location>
</feature>
<feature type="region of interest" description="Disordered" evidence="3">
    <location>
        <begin position="472"/>
        <end position="521"/>
    </location>
</feature>
<dbReference type="PANTHER" id="PTHR12526">
    <property type="entry name" value="GLYCOSYLTRANSFERASE"/>
    <property type="match status" value="1"/>
</dbReference>
<keyword evidence="2 5" id="KW-0808">Transferase</keyword>
<evidence type="ECO:0000313" key="5">
    <source>
        <dbReference type="EMBL" id="EFM08955.1"/>
    </source>
</evidence>
<sequence>MRSKPQLYVFSHICSPTYVTGAEKLLLFMLQELKPYFACTLVVPNNGYLSERAAAAGIPIFVLPVPLAVSLYLAQSHLLDELHQFRSTPEYAALVQLLADRRPDAVLVNTSVHPMPAIAAKELGIPVVWMLMETIRRTAFTAQAVGIIDQYADWIVGISESTLEPIQSNCPHRREWLLLPPSWNPQELQPASWPKHRERRRASLAIKPNQQLIGFIASSIYENKGYLAFMELAVEVAGRYPNAMFLLIGNPVDPPLFEAGLDLARNKGLLDRFRWIRFEEQIESVYPAFDMLVVPSLTSEGFGLTALEGILFGKPVVAFAAGGLAEIMRATGNQAYAVPTGYVRGLIAKVSELLDDRMQMEAVASRNSHAAEMAYGLAAYRSRLMKLLDAMNFKVQGLPHLMRGSTPTVYLFDNGKRRPFVSDTALLEAGYTFEQVKQVDDATLMALPLGEPIGTLAVQPVLLMAPPVSSASRKLRGSLRARRSSRSRRRGRQSGGGSRSRNRRKQASRPRKSGGRRSRRR</sequence>
<evidence type="ECO:0000313" key="6">
    <source>
        <dbReference type="Proteomes" id="UP000005387"/>
    </source>
</evidence>
<gene>
    <name evidence="5" type="ORF">PaecuDRAFT_4420</name>
</gene>
<dbReference type="GO" id="GO:0016757">
    <property type="term" value="F:glycosyltransferase activity"/>
    <property type="evidence" value="ECO:0007669"/>
    <property type="project" value="UniProtKB-KW"/>
</dbReference>
<dbReference type="SUPFAM" id="SSF53756">
    <property type="entry name" value="UDP-Glycosyltransferase/glycogen phosphorylase"/>
    <property type="match status" value="1"/>
</dbReference>
<evidence type="ECO:0000259" key="4">
    <source>
        <dbReference type="Pfam" id="PF00534"/>
    </source>
</evidence>
<proteinExistence type="predicted"/>
<dbReference type="CDD" id="cd03801">
    <property type="entry name" value="GT4_PimA-like"/>
    <property type="match status" value="1"/>
</dbReference>
<dbReference type="InterPro" id="IPR001296">
    <property type="entry name" value="Glyco_trans_1"/>
</dbReference>
<dbReference type="Gene3D" id="3.40.50.2000">
    <property type="entry name" value="Glycogen Phosphorylase B"/>
    <property type="match status" value="2"/>
</dbReference>
<dbReference type="PANTHER" id="PTHR12526:SF510">
    <property type="entry name" value="D-INOSITOL 3-PHOSPHATE GLYCOSYLTRANSFERASE"/>
    <property type="match status" value="1"/>
</dbReference>
<dbReference type="EMBL" id="AEDD01000013">
    <property type="protein sequence ID" value="EFM08955.1"/>
    <property type="molecule type" value="Genomic_DNA"/>
</dbReference>
<dbReference type="eggNOG" id="COG0438">
    <property type="taxonomic scope" value="Bacteria"/>
</dbReference>
<accession>E0IFH9</accession>
<dbReference type="AlphaFoldDB" id="E0IFH9"/>
<dbReference type="STRING" id="717606.PaecuDRAFT_4420"/>